<reference evidence="2 3" key="1">
    <citation type="journal article" date="2016" name="Mol. Biol. Evol.">
        <title>Comparative Genomics of Early-Diverging Mushroom-Forming Fungi Provides Insights into the Origins of Lignocellulose Decay Capabilities.</title>
        <authorList>
            <person name="Nagy L.G."/>
            <person name="Riley R."/>
            <person name="Tritt A."/>
            <person name="Adam C."/>
            <person name="Daum C."/>
            <person name="Floudas D."/>
            <person name="Sun H."/>
            <person name="Yadav J.S."/>
            <person name="Pangilinan J."/>
            <person name="Larsson K.H."/>
            <person name="Matsuura K."/>
            <person name="Barry K."/>
            <person name="Labutti K."/>
            <person name="Kuo R."/>
            <person name="Ohm R.A."/>
            <person name="Bhattacharya S.S."/>
            <person name="Shirouzu T."/>
            <person name="Yoshinaga Y."/>
            <person name="Martin F.M."/>
            <person name="Grigoriev I.V."/>
            <person name="Hibbett D.S."/>
        </authorList>
    </citation>
    <scope>NUCLEOTIDE SEQUENCE [LARGE SCALE GENOMIC DNA]</scope>
    <source>
        <strain evidence="2 3">HHB14362 ss-1</strain>
    </source>
</reference>
<dbReference type="EMBL" id="KV425557">
    <property type="protein sequence ID" value="KZT28447.1"/>
    <property type="molecule type" value="Genomic_DNA"/>
</dbReference>
<proteinExistence type="predicted"/>
<feature type="region of interest" description="Disordered" evidence="1">
    <location>
        <begin position="61"/>
        <end position="81"/>
    </location>
</feature>
<gene>
    <name evidence="2" type="ORF">NEOLEDRAFT_846131</name>
</gene>
<sequence>MYITPCTLRSLTCADEQNMPFWLKLCYLQGTMVEPFHDVYSRLITLRALLFSGRPHIRQGDERADDLTSDDLPSASSRGQFHSDRPTLLSFLELQRCFGAAELHLASCSMVNFSVMETQQHGTVTWRQTNGAMDSCKSRTMTARMLSGLPILAVFGSSHSSHLAESLILPQKHAV</sequence>
<accession>A0A165UNF9</accession>
<protein>
    <submittedName>
        <fullName evidence="2">Uncharacterized protein</fullName>
    </submittedName>
</protein>
<dbReference type="Proteomes" id="UP000076761">
    <property type="component" value="Unassembled WGS sequence"/>
</dbReference>
<keyword evidence="3" id="KW-1185">Reference proteome</keyword>
<evidence type="ECO:0000313" key="2">
    <source>
        <dbReference type="EMBL" id="KZT28447.1"/>
    </source>
</evidence>
<dbReference type="AlphaFoldDB" id="A0A165UNF9"/>
<organism evidence="2 3">
    <name type="scientific">Neolentinus lepideus HHB14362 ss-1</name>
    <dbReference type="NCBI Taxonomy" id="1314782"/>
    <lineage>
        <taxon>Eukaryota</taxon>
        <taxon>Fungi</taxon>
        <taxon>Dikarya</taxon>
        <taxon>Basidiomycota</taxon>
        <taxon>Agaricomycotina</taxon>
        <taxon>Agaricomycetes</taxon>
        <taxon>Gloeophyllales</taxon>
        <taxon>Gloeophyllaceae</taxon>
        <taxon>Neolentinus</taxon>
    </lineage>
</organism>
<dbReference type="InParanoid" id="A0A165UNF9"/>
<name>A0A165UNF9_9AGAM</name>
<evidence type="ECO:0000256" key="1">
    <source>
        <dbReference type="SAM" id="MobiDB-lite"/>
    </source>
</evidence>
<evidence type="ECO:0000313" key="3">
    <source>
        <dbReference type="Proteomes" id="UP000076761"/>
    </source>
</evidence>